<accession>A0A162FBS6</accession>
<reference evidence="2 3" key="1">
    <citation type="submission" date="2016-01" db="EMBL/GenBank/DDBJ databases">
        <title>The draft genome sequence of Aquimarina sp. RZW4-3-2.</title>
        <authorList>
            <person name="Wang Y."/>
        </authorList>
    </citation>
    <scope>NUCLEOTIDE SEQUENCE [LARGE SCALE GENOMIC DNA]</scope>
    <source>
        <strain evidence="2 3">RZW4-3-2</strain>
    </source>
</reference>
<comment type="caution">
    <text evidence="2">The sequence shown here is derived from an EMBL/GenBank/DDBJ whole genome shotgun (WGS) entry which is preliminary data.</text>
</comment>
<feature type="transmembrane region" description="Helical" evidence="1">
    <location>
        <begin position="47"/>
        <end position="66"/>
    </location>
</feature>
<sequence>MKLILHKPYIILWALIPIMLIYGFSLGDTTLDLNIHDTYYVISKVQIWYGIAHLFAIYGILYWIFINFNRKMINSLTSIHLFSTIIGLIILTILSPLFNQESANFQKENNYEAFVFFSQLIIVLIMLLAQFLFFVNMGIGIFRKQG</sequence>
<dbReference type="AlphaFoldDB" id="A0A162FBS6"/>
<dbReference type="Gene3D" id="1.20.210.10">
    <property type="entry name" value="Cytochrome c oxidase-like, subunit I domain"/>
    <property type="match status" value="1"/>
</dbReference>
<dbReference type="EMBL" id="LQRT01000011">
    <property type="protein sequence ID" value="KZS40876.1"/>
    <property type="molecule type" value="Genomic_DNA"/>
</dbReference>
<feature type="transmembrane region" description="Helical" evidence="1">
    <location>
        <begin position="9"/>
        <end position="27"/>
    </location>
</feature>
<organism evidence="2 3">
    <name type="scientific">Aquimarina aggregata</name>
    <dbReference type="NCBI Taxonomy" id="1642818"/>
    <lineage>
        <taxon>Bacteria</taxon>
        <taxon>Pseudomonadati</taxon>
        <taxon>Bacteroidota</taxon>
        <taxon>Flavobacteriia</taxon>
        <taxon>Flavobacteriales</taxon>
        <taxon>Flavobacteriaceae</taxon>
        <taxon>Aquimarina</taxon>
    </lineage>
</organism>
<dbReference type="RefSeq" id="WP_157766076.1">
    <property type="nucleotide sequence ID" value="NZ_CANLSS010000025.1"/>
</dbReference>
<dbReference type="InterPro" id="IPR036927">
    <property type="entry name" value="Cyt_c_oxase-like_su1_sf"/>
</dbReference>
<evidence type="ECO:0000256" key="1">
    <source>
        <dbReference type="SAM" id="Phobius"/>
    </source>
</evidence>
<protein>
    <submittedName>
        <fullName evidence="2">Uncharacterized protein</fullName>
    </submittedName>
</protein>
<dbReference type="Proteomes" id="UP000076715">
    <property type="component" value="Unassembled WGS sequence"/>
</dbReference>
<keyword evidence="1" id="KW-0812">Transmembrane</keyword>
<dbReference type="STRING" id="1642818.AWE51_24700"/>
<proteinExistence type="predicted"/>
<dbReference type="OrthoDB" id="1376924at2"/>
<keyword evidence="3" id="KW-1185">Reference proteome</keyword>
<evidence type="ECO:0000313" key="2">
    <source>
        <dbReference type="EMBL" id="KZS40876.1"/>
    </source>
</evidence>
<gene>
    <name evidence="2" type="ORF">AWE51_24700</name>
</gene>
<evidence type="ECO:0000313" key="3">
    <source>
        <dbReference type="Proteomes" id="UP000076715"/>
    </source>
</evidence>
<keyword evidence="1" id="KW-1133">Transmembrane helix</keyword>
<feature type="transmembrane region" description="Helical" evidence="1">
    <location>
        <begin position="78"/>
        <end position="98"/>
    </location>
</feature>
<keyword evidence="1" id="KW-0472">Membrane</keyword>
<feature type="transmembrane region" description="Helical" evidence="1">
    <location>
        <begin position="113"/>
        <end position="135"/>
    </location>
</feature>
<name>A0A162FBS6_9FLAO</name>